<protein>
    <submittedName>
        <fullName evidence="3">Enoyl-CoA hydratase</fullName>
    </submittedName>
</protein>
<organism evidence="3">
    <name type="scientific">uncultured prokaryote</name>
    <dbReference type="NCBI Taxonomy" id="198431"/>
    <lineage>
        <taxon>unclassified sequences</taxon>
        <taxon>environmental samples</taxon>
    </lineage>
</organism>
<dbReference type="EMBL" id="AP011763">
    <property type="protein sequence ID" value="BAL57006.1"/>
    <property type="molecule type" value="Genomic_DNA"/>
</dbReference>
<reference evidence="3" key="2">
    <citation type="journal article" date="2012" name="PLoS ONE">
        <title>A Deeply Branching Thermophilic Bacterium with an Ancient Acetyl-CoA Pathway Dominates a Subsurface Ecosystem.</title>
        <authorList>
            <person name="Takami H."/>
            <person name="Noguchi H."/>
            <person name="Takaki Y."/>
            <person name="Uchiyama I."/>
            <person name="Toyoda A."/>
            <person name="Nishi S."/>
            <person name="Chee G.-J."/>
            <person name="Arai W."/>
            <person name="Nunoura T."/>
            <person name="Itoh T."/>
            <person name="Hattori M."/>
            <person name="Takai K."/>
        </authorList>
    </citation>
    <scope>NUCLEOTIDE SEQUENCE</scope>
</reference>
<dbReference type="PANTHER" id="PTHR43802">
    <property type="entry name" value="ENOYL-COA HYDRATASE"/>
    <property type="match status" value="1"/>
</dbReference>
<dbReference type="PANTHER" id="PTHR43802:SF1">
    <property type="entry name" value="IP11341P-RELATED"/>
    <property type="match status" value="1"/>
</dbReference>
<dbReference type="SUPFAM" id="SSF52096">
    <property type="entry name" value="ClpP/crotonase"/>
    <property type="match status" value="1"/>
</dbReference>
<gene>
    <name evidence="3" type="ORF">HGMM_F46A05C45</name>
</gene>
<name>H5SLH0_9ZZZZ</name>
<reference evidence="3" key="1">
    <citation type="journal article" date="2005" name="Environ. Microbiol.">
        <title>Genetic and functional properties of uncultivated thermophilic crenarchaeotes from a subsurface gold mine as revealed by analysis of genome fragments.</title>
        <authorList>
            <person name="Nunoura T."/>
            <person name="Hirayama H."/>
            <person name="Takami H."/>
            <person name="Oida H."/>
            <person name="Nishi S."/>
            <person name="Shimamura S."/>
            <person name="Suzuki Y."/>
            <person name="Inagaki F."/>
            <person name="Takai K."/>
            <person name="Nealson K.H."/>
            <person name="Horikoshi K."/>
        </authorList>
    </citation>
    <scope>NUCLEOTIDE SEQUENCE</scope>
</reference>
<feature type="region of interest" description="Disordered" evidence="2">
    <location>
        <begin position="230"/>
        <end position="255"/>
    </location>
</feature>
<evidence type="ECO:0000313" key="3">
    <source>
        <dbReference type="EMBL" id="BAL57006.1"/>
    </source>
</evidence>
<comment type="similarity">
    <text evidence="1">Belongs to the enoyl-CoA hydratase/isomerase family.</text>
</comment>
<evidence type="ECO:0000256" key="2">
    <source>
        <dbReference type="SAM" id="MobiDB-lite"/>
    </source>
</evidence>
<dbReference type="CDD" id="cd06558">
    <property type="entry name" value="crotonase-like"/>
    <property type="match status" value="1"/>
</dbReference>
<dbReference type="AlphaFoldDB" id="H5SLH0"/>
<dbReference type="InterPro" id="IPR001753">
    <property type="entry name" value="Enoyl-CoA_hydra/iso"/>
</dbReference>
<evidence type="ECO:0000256" key="1">
    <source>
        <dbReference type="ARBA" id="ARBA00005254"/>
    </source>
</evidence>
<dbReference type="Pfam" id="PF00378">
    <property type="entry name" value="ECH_1"/>
    <property type="match status" value="1"/>
</dbReference>
<dbReference type="Gene3D" id="3.90.226.10">
    <property type="entry name" value="2-enoyl-CoA Hydratase, Chain A, domain 1"/>
    <property type="match status" value="1"/>
</dbReference>
<sequence length="255" mass="28297">MSYQCILWEVRNGVALITLNRPEKLNALNSTLLAELEDALTRAERDEEVRVVVLTGAGDRAFSAGADIHEMAERGSPPTSGQGDGRGEVFWHLADLSKPTVGAINGIAYGGGALMASCLDIRFGSPHTVFRFLGVAYGRVNSTWTLPLVVGWPMAKELLFTGREVKGEEAVRIGLLNRLVPPERLLEDTLAFAQEMARHDPRMVQGIKRLLHEGLARSYRERLDLEREARRTTLREPPPREGFRDFLSRKGRGAP</sequence>
<dbReference type="InterPro" id="IPR029045">
    <property type="entry name" value="ClpP/crotonase-like_dom_sf"/>
</dbReference>
<accession>H5SLH0</accession>
<feature type="compositionally biased region" description="Basic and acidic residues" evidence="2">
    <location>
        <begin position="230"/>
        <end position="248"/>
    </location>
</feature>
<proteinExistence type="inferred from homology"/>